<dbReference type="PANTHER" id="PTHR12526:SF640">
    <property type="entry name" value="COLANIC ACID BIOSYNTHESIS GLYCOSYLTRANSFERASE WCAL-RELATED"/>
    <property type="match status" value="1"/>
</dbReference>
<dbReference type="Pfam" id="PF00534">
    <property type="entry name" value="Glycos_transf_1"/>
    <property type="match status" value="1"/>
</dbReference>
<evidence type="ECO:0000256" key="2">
    <source>
        <dbReference type="ARBA" id="ARBA00022676"/>
    </source>
</evidence>
<dbReference type="SUPFAM" id="SSF53756">
    <property type="entry name" value="UDP-Glycosyltransferase/glycogen phosphorylase"/>
    <property type="match status" value="1"/>
</dbReference>
<keyword evidence="8" id="KW-1185">Reference proteome</keyword>
<sequence length="424" mass="48597">MKIAFFISKFPSLSETFILNQITGLIDRGHEVDIYAERPTDTSKMHPEVTMYHLLDRTYYIERPENRFWRILTIFIFLFTKFITNPIILLKSLNFLKYGSVASNLTLFYAAGYLLGKERKYDIIHCHFGPNGLKAAFLRDIGVIQGKLSTTFHGYDITIFLKKYGDKAYDFLFQFDDIFLPISERWKRRLIEIGCNCEIIVHHMGIDCKKFTFALRKPKANGRVEIVTIARLVEKKGIEYGIRAVAKLVKDKPHLKYSIIGDGPLREQLQKLIEEFGINENVRLLGWKQQEEIIEILTNADIFMAPSITTPDGDQEGIPVVLMETMAMGLPVVSTQHSGIPELVKDGVSGFLVPERDVDALAQKLSYLIEHPELWTEIGKLGHAFVEEYYNINKLNDQLVKIYQNLLHPDTDSKTALTALVKTC</sequence>
<dbReference type="Gene3D" id="3.40.50.2000">
    <property type="entry name" value="Glycogen Phosphorylase B"/>
    <property type="match status" value="2"/>
</dbReference>
<evidence type="ECO:0000313" key="7">
    <source>
        <dbReference type="EMBL" id="MBE9213110.1"/>
    </source>
</evidence>
<dbReference type="EMBL" id="JADEWL010000025">
    <property type="protein sequence ID" value="MBE9213110.1"/>
    <property type="molecule type" value="Genomic_DNA"/>
</dbReference>
<dbReference type="Proteomes" id="UP000620559">
    <property type="component" value="Unassembled WGS sequence"/>
</dbReference>
<evidence type="ECO:0000259" key="6">
    <source>
        <dbReference type="Pfam" id="PF13439"/>
    </source>
</evidence>
<evidence type="ECO:0000256" key="3">
    <source>
        <dbReference type="ARBA" id="ARBA00022679"/>
    </source>
</evidence>
<dbReference type="RefSeq" id="WP_193919689.1">
    <property type="nucleotide sequence ID" value="NZ_JADEWL010000025.1"/>
</dbReference>
<organism evidence="7 8">
    <name type="scientific">Plectonema cf. radiosum LEGE 06105</name>
    <dbReference type="NCBI Taxonomy" id="945769"/>
    <lineage>
        <taxon>Bacteria</taxon>
        <taxon>Bacillati</taxon>
        <taxon>Cyanobacteriota</taxon>
        <taxon>Cyanophyceae</taxon>
        <taxon>Oscillatoriophycideae</taxon>
        <taxon>Oscillatoriales</taxon>
        <taxon>Microcoleaceae</taxon>
        <taxon>Plectonema</taxon>
    </lineage>
</organism>
<dbReference type="InterPro" id="IPR028098">
    <property type="entry name" value="Glyco_trans_4-like_N"/>
</dbReference>
<keyword evidence="3" id="KW-0808">Transferase</keyword>
<name>A0A8J7F472_9CYAN</name>
<reference evidence="7" key="1">
    <citation type="submission" date="2020-10" db="EMBL/GenBank/DDBJ databases">
        <authorList>
            <person name="Castelo-Branco R."/>
            <person name="Eusebio N."/>
            <person name="Adriana R."/>
            <person name="Vieira A."/>
            <person name="Brugerolle De Fraissinette N."/>
            <person name="Rezende De Castro R."/>
            <person name="Schneider M.P."/>
            <person name="Vasconcelos V."/>
            <person name="Leao P.N."/>
        </authorList>
    </citation>
    <scope>NUCLEOTIDE SEQUENCE</scope>
    <source>
        <strain evidence="7">LEGE 06105</strain>
    </source>
</reference>
<proteinExistence type="inferred from homology"/>
<keyword evidence="4" id="KW-1133">Transmembrane helix</keyword>
<keyword evidence="4" id="KW-0812">Transmembrane</keyword>
<evidence type="ECO:0000313" key="8">
    <source>
        <dbReference type="Proteomes" id="UP000620559"/>
    </source>
</evidence>
<evidence type="ECO:0000256" key="4">
    <source>
        <dbReference type="SAM" id="Phobius"/>
    </source>
</evidence>
<evidence type="ECO:0000256" key="1">
    <source>
        <dbReference type="ARBA" id="ARBA00009481"/>
    </source>
</evidence>
<keyword evidence="4" id="KW-0472">Membrane</keyword>
<feature type="domain" description="Glycosyltransferase subfamily 4-like N-terminal" evidence="6">
    <location>
        <begin position="15"/>
        <end position="209"/>
    </location>
</feature>
<keyword evidence="2" id="KW-0328">Glycosyltransferase</keyword>
<accession>A0A8J7F472</accession>
<dbReference type="AlphaFoldDB" id="A0A8J7F472"/>
<evidence type="ECO:0000259" key="5">
    <source>
        <dbReference type="Pfam" id="PF00534"/>
    </source>
</evidence>
<protein>
    <submittedName>
        <fullName evidence="7">Glycosyltransferase</fullName>
    </submittedName>
</protein>
<feature type="domain" description="Glycosyl transferase family 1" evidence="5">
    <location>
        <begin position="219"/>
        <end position="379"/>
    </location>
</feature>
<dbReference type="PANTHER" id="PTHR12526">
    <property type="entry name" value="GLYCOSYLTRANSFERASE"/>
    <property type="match status" value="1"/>
</dbReference>
<dbReference type="InterPro" id="IPR001296">
    <property type="entry name" value="Glyco_trans_1"/>
</dbReference>
<gene>
    <name evidence="7" type="ORF">IQ247_10560</name>
</gene>
<comment type="caution">
    <text evidence="7">The sequence shown here is derived from an EMBL/GenBank/DDBJ whole genome shotgun (WGS) entry which is preliminary data.</text>
</comment>
<dbReference type="Pfam" id="PF13439">
    <property type="entry name" value="Glyco_transf_4"/>
    <property type="match status" value="1"/>
</dbReference>
<dbReference type="GO" id="GO:0016757">
    <property type="term" value="F:glycosyltransferase activity"/>
    <property type="evidence" value="ECO:0007669"/>
    <property type="project" value="UniProtKB-KW"/>
</dbReference>
<comment type="similarity">
    <text evidence="1">Belongs to the glycosyltransferase group 1 family. Glycosyltransferase 4 subfamily.</text>
</comment>
<feature type="transmembrane region" description="Helical" evidence="4">
    <location>
        <begin position="68"/>
        <end position="89"/>
    </location>
</feature>